<dbReference type="Proteomes" id="UP000000739">
    <property type="component" value="Chromosome"/>
</dbReference>
<dbReference type="AlphaFoldDB" id="B8FD19"/>
<accession>B8FD19</accession>
<keyword evidence="2" id="KW-1185">Reference proteome</keyword>
<proteinExistence type="predicted"/>
<evidence type="ECO:0000313" key="2">
    <source>
        <dbReference type="Proteomes" id="UP000000739"/>
    </source>
</evidence>
<reference evidence="1 2" key="1">
    <citation type="journal article" date="2012" name="Environ. Microbiol.">
        <title>The genome sequence of Desulfatibacillum alkenivorans AK-01: a blueprint for anaerobic alkane oxidation.</title>
        <authorList>
            <person name="Callaghan A.V."/>
            <person name="Morris B.E."/>
            <person name="Pereira I.A."/>
            <person name="McInerney M.J."/>
            <person name="Austin R.N."/>
            <person name="Groves J.T."/>
            <person name="Kukor J.J."/>
            <person name="Suflita J.M."/>
            <person name="Young L.Y."/>
            <person name="Zylstra G.J."/>
            <person name="Wawrik B."/>
        </authorList>
    </citation>
    <scope>NUCLEOTIDE SEQUENCE [LARGE SCALE GENOMIC DNA]</scope>
    <source>
        <strain evidence="1 2">AK-01</strain>
    </source>
</reference>
<dbReference type="HOGENOM" id="CLU_2583955_0_0_7"/>
<gene>
    <name evidence="1" type="ordered locus">Dalk_4772</name>
</gene>
<name>B8FD19_DESAL</name>
<dbReference type="RefSeq" id="WP_015949489.1">
    <property type="nucleotide sequence ID" value="NC_011768.1"/>
</dbReference>
<evidence type="ECO:0000313" key="1">
    <source>
        <dbReference type="EMBL" id="ACL06450.1"/>
    </source>
</evidence>
<dbReference type="KEGG" id="dal:Dalk_4772"/>
<sequence>MKETTEFREQGHFRNYLCPRYDSCLNALAARDIEVTPCHFCPYSNDHSGQVGSLDDLPGVYDLLTAIFAPLYWMEHCAEN</sequence>
<protein>
    <submittedName>
        <fullName evidence="1">Uncharacterized protein</fullName>
    </submittedName>
</protein>
<dbReference type="EMBL" id="CP001322">
    <property type="protein sequence ID" value="ACL06450.1"/>
    <property type="molecule type" value="Genomic_DNA"/>
</dbReference>
<organism evidence="1 2">
    <name type="scientific">Desulfatibacillum aliphaticivorans</name>
    <dbReference type="NCBI Taxonomy" id="218208"/>
    <lineage>
        <taxon>Bacteria</taxon>
        <taxon>Pseudomonadati</taxon>
        <taxon>Thermodesulfobacteriota</taxon>
        <taxon>Desulfobacteria</taxon>
        <taxon>Desulfobacterales</taxon>
        <taxon>Desulfatibacillaceae</taxon>
        <taxon>Desulfatibacillum</taxon>
    </lineage>
</organism>